<evidence type="ECO:0000256" key="1">
    <source>
        <dbReference type="SAM" id="Phobius"/>
    </source>
</evidence>
<dbReference type="PANTHER" id="PTHR38446:SF1">
    <property type="entry name" value="BLL0914 PROTEIN"/>
    <property type="match status" value="1"/>
</dbReference>
<dbReference type="EMBL" id="CAJNOM010000042">
    <property type="protein sequence ID" value="CAF0896161.1"/>
    <property type="molecule type" value="Genomic_DNA"/>
</dbReference>
<keyword evidence="1" id="KW-1133">Transmembrane helix</keyword>
<evidence type="ECO:0008006" key="5">
    <source>
        <dbReference type="Google" id="ProtNLM"/>
    </source>
</evidence>
<comment type="caution">
    <text evidence="2">The sequence shown here is derived from an EMBL/GenBank/DDBJ whole genome shotgun (WGS) entry which is preliminary data.</text>
</comment>
<evidence type="ECO:0000313" key="3">
    <source>
        <dbReference type="EMBL" id="CAF0915161.1"/>
    </source>
</evidence>
<accession>A0A813ZB79</accession>
<reference evidence="2" key="1">
    <citation type="submission" date="2021-02" db="EMBL/GenBank/DDBJ databases">
        <authorList>
            <person name="Nowell W R."/>
        </authorList>
    </citation>
    <scope>NUCLEOTIDE SEQUENCE</scope>
</reference>
<feature type="transmembrane region" description="Helical" evidence="1">
    <location>
        <begin position="50"/>
        <end position="77"/>
    </location>
</feature>
<evidence type="ECO:0000313" key="2">
    <source>
        <dbReference type="EMBL" id="CAF0896161.1"/>
    </source>
</evidence>
<dbReference type="AlphaFoldDB" id="A0A813ZB79"/>
<feature type="transmembrane region" description="Helical" evidence="1">
    <location>
        <begin position="107"/>
        <end position="126"/>
    </location>
</feature>
<keyword evidence="1" id="KW-0472">Membrane</keyword>
<keyword evidence="1" id="KW-0812">Transmembrane</keyword>
<proteinExistence type="predicted"/>
<dbReference type="EMBL" id="CAJNOI010000041">
    <property type="protein sequence ID" value="CAF0915161.1"/>
    <property type="molecule type" value="Genomic_DNA"/>
</dbReference>
<gene>
    <name evidence="3" type="ORF">BJG266_LOCUS11218</name>
    <name evidence="2" type="ORF">QVE165_LOCUS9215</name>
</gene>
<dbReference type="Proteomes" id="UP000663877">
    <property type="component" value="Unassembled WGS sequence"/>
</dbReference>
<dbReference type="InterPro" id="IPR009732">
    <property type="entry name" value="DUF1304"/>
</dbReference>
<dbReference type="PANTHER" id="PTHR38446">
    <property type="entry name" value="BLL0914 PROTEIN"/>
    <property type="match status" value="1"/>
</dbReference>
<keyword evidence="4" id="KW-1185">Reference proteome</keyword>
<protein>
    <recommendedName>
        <fullName evidence="5">DUF1304 domain-containing protein</fullName>
    </recommendedName>
</protein>
<dbReference type="OrthoDB" id="9995227at2759"/>
<feature type="transmembrane region" description="Helical" evidence="1">
    <location>
        <begin position="6"/>
        <end position="30"/>
    </location>
</feature>
<sequence length="182" mass="19790">MALESVIPGLAITGCVFCGIIAVIHIYIFILESILWRKRAAKSFKLSQAVVDASAGLAANQGFYNLLLAAGLIWGLAELNASTMLFFLAAVFTAGIFGVITSSPRILIVQVIPALLGFIFVAFGFFPTKDWSYWRHPLYLVLILIGAGLVTAILSFIIKKKFLDTIPKVSSRLAPANDDIHF</sequence>
<evidence type="ECO:0000313" key="4">
    <source>
        <dbReference type="Proteomes" id="UP000663832"/>
    </source>
</evidence>
<dbReference type="Proteomes" id="UP000663832">
    <property type="component" value="Unassembled WGS sequence"/>
</dbReference>
<name>A0A813ZB79_9BILA</name>
<feature type="transmembrane region" description="Helical" evidence="1">
    <location>
        <begin position="138"/>
        <end position="158"/>
    </location>
</feature>
<feature type="transmembrane region" description="Helical" evidence="1">
    <location>
        <begin position="83"/>
        <end position="100"/>
    </location>
</feature>
<dbReference type="Pfam" id="PF06993">
    <property type="entry name" value="DUF1304"/>
    <property type="match status" value="1"/>
</dbReference>
<organism evidence="2 4">
    <name type="scientific">Adineta steineri</name>
    <dbReference type="NCBI Taxonomy" id="433720"/>
    <lineage>
        <taxon>Eukaryota</taxon>
        <taxon>Metazoa</taxon>
        <taxon>Spiralia</taxon>
        <taxon>Gnathifera</taxon>
        <taxon>Rotifera</taxon>
        <taxon>Eurotatoria</taxon>
        <taxon>Bdelloidea</taxon>
        <taxon>Adinetida</taxon>
        <taxon>Adinetidae</taxon>
        <taxon>Adineta</taxon>
    </lineage>
</organism>